<evidence type="ECO:0000256" key="11">
    <source>
        <dbReference type="ARBA" id="ARBA00030215"/>
    </source>
</evidence>
<evidence type="ECO:0000256" key="3">
    <source>
        <dbReference type="ARBA" id="ARBA00005712"/>
    </source>
</evidence>
<evidence type="ECO:0000256" key="4">
    <source>
        <dbReference type="ARBA" id="ARBA00014480"/>
    </source>
</evidence>
<protein>
    <recommendedName>
        <fullName evidence="4 13">ATP synthase epsilon chain</fullName>
    </recommendedName>
    <alternativeName>
        <fullName evidence="12 13">ATP synthase F1 sector epsilon subunit</fullName>
    </alternativeName>
    <alternativeName>
        <fullName evidence="11 13">F-ATPase epsilon subunit</fullName>
    </alternativeName>
</protein>
<evidence type="ECO:0000313" key="18">
    <source>
        <dbReference type="EMBL" id="ATF26141.1"/>
    </source>
</evidence>
<keyword evidence="9 13" id="KW-0139">CF(1)</keyword>
<feature type="domain" description="ATP synthase F1 complex delta/epsilon subunit N-terminal" evidence="17">
    <location>
        <begin position="4"/>
        <end position="82"/>
    </location>
</feature>
<evidence type="ECO:0000256" key="1">
    <source>
        <dbReference type="ARBA" id="ARBA00003543"/>
    </source>
</evidence>
<reference evidence="18 20" key="1">
    <citation type="submission" date="2017-09" db="EMBL/GenBank/DDBJ databases">
        <title>Complete Genome Sequences of Two Strains of the Meat Spoilage Bacterium Brochothrix thermosphacta Isolated from Ground Chicken.</title>
        <authorList>
            <person name="Paoli G.C."/>
            <person name="Wijey C."/>
            <person name="Chen C.-Y."/>
            <person name="Nguyen L."/>
            <person name="Yan X."/>
            <person name="Irwin P.L."/>
        </authorList>
    </citation>
    <scope>NUCLEOTIDE SEQUENCE [LARGE SCALE GENOMIC DNA]</scope>
    <source>
        <strain evidence="18 20">BI</strain>
    </source>
</reference>
<dbReference type="Pfam" id="PF00401">
    <property type="entry name" value="ATP-synt_DE"/>
    <property type="match status" value="1"/>
</dbReference>
<comment type="subcellular location">
    <subcellularLocation>
        <location evidence="2 13">Cell membrane</location>
        <topology evidence="2 13">Peripheral membrane protein</topology>
    </subcellularLocation>
</comment>
<evidence type="ECO:0000256" key="5">
    <source>
        <dbReference type="ARBA" id="ARBA00022448"/>
    </source>
</evidence>
<dbReference type="GO" id="GO:0046933">
    <property type="term" value="F:proton-transporting ATP synthase activity, rotational mechanism"/>
    <property type="evidence" value="ECO:0007669"/>
    <property type="project" value="UniProtKB-UniRule"/>
</dbReference>
<evidence type="ECO:0000256" key="13">
    <source>
        <dbReference type="HAMAP-Rule" id="MF_00530"/>
    </source>
</evidence>
<gene>
    <name evidence="13 19" type="primary">atpC</name>
    <name evidence="19" type="ORF">BTBSAS_70033</name>
    <name evidence="18" type="ORF">CNY62_06915</name>
</gene>
<dbReference type="Proteomes" id="UP000270190">
    <property type="component" value="Unassembled WGS sequence"/>
</dbReference>
<dbReference type="InterPro" id="IPR020546">
    <property type="entry name" value="ATP_synth_F1_dsu/esu_N"/>
</dbReference>
<reference evidence="19" key="2">
    <citation type="submission" date="2018-04" db="EMBL/GenBank/DDBJ databases">
        <authorList>
            <person name="Go L.Y."/>
            <person name="Mitchell J.A."/>
        </authorList>
    </citation>
    <scope>NUCLEOTIDE SEQUENCE</scope>
    <source>
        <strain evidence="19">BSAS1 3</strain>
    </source>
</reference>
<evidence type="ECO:0000256" key="8">
    <source>
        <dbReference type="ARBA" id="ARBA00023136"/>
    </source>
</evidence>
<name>A0A1D2LG01_BROTH</name>
<accession>A0A1D2LG01</accession>
<keyword evidence="13" id="KW-1003">Cell membrane</keyword>
<evidence type="ECO:0000313" key="19">
    <source>
        <dbReference type="EMBL" id="SPP30182.1"/>
    </source>
</evidence>
<dbReference type="OrthoDB" id="9804110at2"/>
<dbReference type="NCBIfam" id="NF001846">
    <property type="entry name" value="PRK00571.1-3"/>
    <property type="match status" value="1"/>
</dbReference>
<dbReference type="EMBL" id="CP023483">
    <property type="protein sequence ID" value="ATF26141.1"/>
    <property type="molecule type" value="Genomic_DNA"/>
</dbReference>
<evidence type="ECO:0000256" key="9">
    <source>
        <dbReference type="ARBA" id="ARBA00023196"/>
    </source>
</evidence>
<dbReference type="GO" id="GO:0005524">
    <property type="term" value="F:ATP binding"/>
    <property type="evidence" value="ECO:0007669"/>
    <property type="project" value="UniProtKB-UniRule"/>
</dbReference>
<dbReference type="NCBIfam" id="TIGR01216">
    <property type="entry name" value="ATP_synt_epsi"/>
    <property type="match status" value="1"/>
</dbReference>
<dbReference type="Proteomes" id="UP000243591">
    <property type="component" value="Chromosome"/>
</dbReference>
<evidence type="ECO:0000259" key="16">
    <source>
        <dbReference type="Pfam" id="PF00401"/>
    </source>
</evidence>
<proteinExistence type="inferred from homology"/>
<evidence type="ECO:0000256" key="15">
    <source>
        <dbReference type="SAM" id="MobiDB-lite"/>
    </source>
</evidence>
<keyword evidence="6 13" id="KW-0375">Hydrogen ion transport</keyword>
<dbReference type="RefSeq" id="WP_029090874.1">
    <property type="nucleotide sequence ID" value="NZ_CBCPIX010000008.1"/>
</dbReference>
<dbReference type="SUPFAM" id="SSF51344">
    <property type="entry name" value="Epsilon subunit of F1F0-ATP synthase N-terminal domain"/>
    <property type="match status" value="1"/>
</dbReference>
<sequence length="135" mass="14779">MATLQVSIVTPDGPVFNGEATMVSAVTKSGELGILPGHIPLVSPVDIDIVRIKDAEGKEHWIAVNGGFLETDGKEVNILAESSEADEDIELSRAERAKQRAEERLTHTQSNQEEMLRTQLALRRAINRINAASHR</sequence>
<dbReference type="Gene3D" id="1.20.5.440">
    <property type="entry name" value="ATP synthase delta/epsilon subunit, C-terminal domain"/>
    <property type="match status" value="1"/>
</dbReference>
<dbReference type="InterPro" id="IPR020547">
    <property type="entry name" value="ATP_synth_F1_esu_C"/>
</dbReference>
<reference evidence="21" key="3">
    <citation type="submission" date="2018-04" db="EMBL/GenBank/DDBJ databases">
        <authorList>
            <person name="Illikoud N."/>
        </authorList>
    </citation>
    <scope>NUCLEOTIDE SEQUENCE [LARGE SCALE GENOMIC DNA]</scope>
</reference>
<keyword evidence="20" id="KW-1185">Reference proteome</keyword>
<evidence type="ECO:0000259" key="17">
    <source>
        <dbReference type="Pfam" id="PF02823"/>
    </source>
</evidence>
<dbReference type="NCBIfam" id="NF009977">
    <property type="entry name" value="PRK13442.1"/>
    <property type="match status" value="1"/>
</dbReference>
<dbReference type="PANTHER" id="PTHR13822">
    <property type="entry name" value="ATP SYNTHASE DELTA/EPSILON CHAIN"/>
    <property type="match status" value="1"/>
</dbReference>
<dbReference type="HAMAP" id="MF_00530">
    <property type="entry name" value="ATP_synth_epsil_bac"/>
    <property type="match status" value="1"/>
</dbReference>
<dbReference type="GO" id="GO:0016787">
    <property type="term" value="F:hydrolase activity"/>
    <property type="evidence" value="ECO:0007669"/>
    <property type="project" value="UniProtKB-KW"/>
</dbReference>
<evidence type="ECO:0000256" key="7">
    <source>
        <dbReference type="ARBA" id="ARBA00023065"/>
    </source>
</evidence>
<dbReference type="InterPro" id="IPR036794">
    <property type="entry name" value="ATP_F1_dsu/esu_C_sf"/>
</dbReference>
<dbReference type="CDD" id="cd12152">
    <property type="entry name" value="F1-ATPase_delta"/>
    <property type="match status" value="1"/>
</dbReference>
<evidence type="ECO:0000256" key="10">
    <source>
        <dbReference type="ARBA" id="ARBA00023310"/>
    </source>
</evidence>
<dbReference type="InterPro" id="IPR001469">
    <property type="entry name" value="ATP_synth_F1_dsu/esu"/>
</dbReference>
<evidence type="ECO:0000256" key="12">
    <source>
        <dbReference type="ARBA" id="ARBA00031795"/>
    </source>
</evidence>
<feature type="compositionally biased region" description="Basic and acidic residues" evidence="15">
    <location>
        <begin position="90"/>
        <end position="106"/>
    </location>
</feature>
<evidence type="ECO:0000256" key="6">
    <source>
        <dbReference type="ARBA" id="ARBA00022781"/>
    </source>
</evidence>
<dbReference type="SUPFAM" id="SSF46604">
    <property type="entry name" value="Epsilon subunit of F1F0-ATP synthase C-terminal domain"/>
    <property type="match status" value="1"/>
</dbReference>
<keyword evidence="5 13" id="KW-0813">Transport</keyword>
<keyword evidence="19" id="KW-0378">Hydrolase</keyword>
<keyword evidence="10 13" id="KW-0066">ATP synthesis</keyword>
<dbReference type="PANTHER" id="PTHR13822:SF10">
    <property type="entry name" value="ATP SYNTHASE EPSILON CHAIN, CHLOROPLASTIC"/>
    <property type="match status" value="1"/>
</dbReference>
<dbReference type="GO" id="GO:0045259">
    <property type="term" value="C:proton-transporting ATP synthase complex"/>
    <property type="evidence" value="ECO:0007669"/>
    <property type="project" value="UniProtKB-KW"/>
</dbReference>
<evidence type="ECO:0000256" key="2">
    <source>
        <dbReference type="ARBA" id="ARBA00004202"/>
    </source>
</evidence>
<dbReference type="InterPro" id="IPR036771">
    <property type="entry name" value="ATPsynth_dsu/esu_N"/>
</dbReference>
<comment type="similarity">
    <text evidence="3 13 14">Belongs to the ATPase epsilon chain family.</text>
</comment>
<dbReference type="EMBL" id="OUNC01000067">
    <property type="protein sequence ID" value="SPP30182.1"/>
    <property type="molecule type" value="Genomic_DNA"/>
</dbReference>
<dbReference type="KEGG" id="bths:CNY62_06915"/>
<comment type="function">
    <text evidence="1 13">Produces ATP from ADP in the presence of a proton gradient across the membrane.</text>
</comment>
<comment type="subunit">
    <text evidence="13 14">F-type ATPases have 2 components, CF(1) - the catalytic core - and CF(0) - the membrane proton channel. CF(1) has five subunits: alpha(3), beta(3), gamma(1), delta(1), epsilon(1). CF(0) has three main subunits: a, b and c.</text>
</comment>
<dbReference type="Pfam" id="PF02823">
    <property type="entry name" value="ATP-synt_DE_N"/>
    <property type="match status" value="1"/>
</dbReference>
<dbReference type="GeneID" id="66537189"/>
<evidence type="ECO:0000313" key="20">
    <source>
        <dbReference type="Proteomes" id="UP000243591"/>
    </source>
</evidence>
<dbReference type="GO" id="GO:0005886">
    <property type="term" value="C:plasma membrane"/>
    <property type="evidence" value="ECO:0007669"/>
    <property type="project" value="UniProtKB-SubCell"/>
</dbReference>
<evidence type="ECO:0000313" key="21">
    <source>
        <dbReference type="Proteomes" id="UP000270190"/>
    </source>
</evidence>
<feature type="region of interest" description="Disordered" evidence="15">
    <location>
        <begin position="87"/>
        <end position="116"/>
    </location>
</feature>
<evidence type="ECO:0000256" key="14">
    <source>
        <dbReference type="RuleBase" id="RU003656"/>
    </source>
</evidence>
<dbReference type="AlphaFoldDB" id="A0A1D2LG01"/>
<dbReference type="STRING" id="2756.BFR44_09865"/>
<keyword evidence="8 13" id="KW-0472">Membrane</keyword>
<keyword evidence="7 13" id="KW-0406">Ion transport</keyword>
<dbReference type="Gene3D" id="2.60.15.10">
    <property type="entry name" value="F0F1 ATP synthase delta/epsilon subunit, N-terminal"/>
    <property type="match status" value="1"/>
</dbReference>
<organism evidence="18 20">
    <name type="scientific">Brochothrix thermosphacta</name>
    <name type="common">Microbacterium thermosphactum</name>
    <dbReference type="NCBI Taxonomy" id="2756"/>
    <lineage>
        <taxon>Bacteria</taxon>
        <taxon>Bacillati</taxon>
        <taxon>Bacillota</taxon>
        <taxon>Bacilli</taxon>
        <taxon>Bacillales</taxon>
        <taxon>Listeriaceae</taxon>
        <taxon>Brochothrix</taxon>
    </lineage>
</organism>
<feature type="domain" description="ATP synthase epsilon subunit C-terminal" evidence="16">
    <location>
        <begin position="87"/>
        <end position="132"/>
    </location>
</feature>